<proteinExistence type="inferred from homology"/>
<dbReference type="EMBL" id="EU168190">
    <property type="protein sequence ID" value="ABV65959.1"/>
    <property type="molecule type" value="Genomic_DNA"/>
</dbReference>
<dbReference type="HAMAP" id="MF_00514">
    <property type="entry name" value="Ribosomal_bL35"/>
    <property type="match status" value="1"/>
</dbReference>
<evidence type="ECO:0000256" key="1">
    <source>
        <dbReference type="ARBA" id="ARBA00006598"/>
    </source>
</evidence>
<keyword evidence="6" id="KW-0150">Chloroplast</keyword>
<dbReference type="Pfam" id="PF01632">
    <property type="entry name" value="Ribosomal_L35p"/>
    <property type="match status" value="1"/>
</dbReference>
<dbReference type="InterPro" id="IPR018265">
    <property type="entry name" value="Ribosomal_bL35_CS"/>
</dbReference>
<dbReference type="FunFam" id="4.10.410.60:FF:000001">
    <property type="entry name" value="50S ribosomal protein L35"/>
    <property type="match status" value="1"/>
</dbReference>
<comment type="similarity">
    <text evidence="1 5">Belongs to the bacterial ribosomal protein bL35 family.</text>
</comment>
<dbReference type="PRINTS" id="PR00064">
    <property type="entry name" value="RIBOSOMALL35"/>
</dbReference>
<evidence type="ECO:0000256" key="3">
    <source>
        <dbReference type="ARBA" id="ARBA00023274"/>
    </source>
</evidence>
<comment type="subcellular location">
    <subcellularLocation>
        <location evidence="5">Plastid</location>
        <location evidence="5">Chloroplast</location>
    </subcellularLocation>
</comment>
<dbReference type="InterPro" id="IPR021137">
    <property type="entry name" value="Ribosomal_bL35-like"/>
</dbReference>
<keyword evidence="6" id="KW-0934">Plastid</keyword>
<dbReference type="GO" id="GO:0009507">
    <property type="term" value="C:chloroplast"/>
    <property type="evidence" value="ECO:0007669"/>
    <property type="project" value="UniProtKB-SubCell"/>
</dbReference>
<dbReference type="NCBIfam" id="TIGR00001">
    <property type="entry name" value="rpmI_bact"/>
    <property type="match status" value="1"/>
</dbReference>
<evidence type="ECO:0000256" key="4">
    <source>
        <dbReference type="ARBA" id="ARBA00072523"/>
    </source>
</evidence>
<sequence>MPKLKTRRAALKRYKKTANQKFLRRKAFKSHILTKKSANRKRKLSKTAIVSNADIKNIKKMLLI</sequence>
<dbReference type="PANTHER" id="PTHR33343:SF1">
    <property type="entry name" value="LARGE RIBOSOMAL SUBUNIT PROTEIN BL35M"/>
    <property type="match status" value="1"/>
</dbReference>
<name>B2XT61_HETAK</name>
<dbReference type="GO" id="GO:0003735">
    <property type="term" value="F:structural constituent of ribosome"/>
    <property type="evidence" value="ECO:0007669"/>
    <property type="project" value="InterPro"/>
</dbReference>
<dbReference type="PROSITE" id="PS00936">
    <property type="entry name" value="RIBOSOMAL_L35"/>
    <property type="match status" value="1"/>
</dbReference>
<dbReference type="Gene3D" id="4.10.410.60">
    <property type="match status" value="1"/>
</dbReference>
<reference evidence="6" key="1">
    <citation type="journal article" date="2008" name="BMC Genomics">
        <title>Chloroplast genome sequencing analysis of Heterosigma akashiwo CCMP452 (West Atlantic) and NIES293 (West Pacific) strains.</title>
        <authorList>
            <person name="Cattolico R.A."/>
            <person name="Jacobs M.A."/>
            <person name="Zhou Y."/>
            <person name="Chang J."/>
            <person name="Duplessis M."/>
            <person name="Lybrand T."/>
            <person name="McKay J."/>
            <person name="Ong H.C."/>
            <person name="Sims E."/>
            <person name="Rocap G."/>
        </authorList>
    </citation>
    <scope>NUCLEOTIDE SEQUENCE [LARGE SCALE GENOMIC DNA]</scope>
    <source>
        <strain evidence="6">NIES 293</strain>
    </source>
</reference>
<organism evidence="6">
    <name type="scientific">Heterosigma akashiwo</name>
    <name type="common">Chromophytic alga</name>
    <name type="synonym">Heterosigma carterae</name>
    <dbReference type="NCBI Taxonomy" id="2829"/>
    <lineage>
        <taxon>Eukaryota</taxon>
        <taxon>Sar</taxon>
        <taxon>Stramenopiles</taxon>
        <taxon>Ochrophyta</taxon>
        <taxon>Raphidophyceae</taxon>
        <taxon>Chattonellales</taxon>
        <taxon>Chattonellaceae</taxon>
        <taxon>Heterosigma</taxon>
    </lineage>
</organism>
<evidence type="ECO:0000313" key="6">
    <source>
        <dbReference type="EMBL" id="ABV65959.1"/>
    </source>
</evidence>
<dbReference type="PANTHER" id="PTHR33343">
    <property type="entry name" value="54S RIBOSOMAL PROTEIN BL35M"/>
    <property type="match status" value="1"/>
</dbReference>
<dbReference type="GeneID" id="6335593"/>
<accession>B2XT61</accession>
<dbReference type="GO" id="GO:0015934">
    <property type="term" value="C:large ribosomal subunit"/>
    <property type="evidence" value="ECO:0007669"/>
    <property type="project" value="TreeGrafter"/>
</dbReference>
<keyword evidence="3 5" id="KW-0687">Ribonucleoprotein</keyword>
<evidence type="ECO:0000256" key="2">
    <source>
        <dbReference type="ARBA" id="ARBA00022980"/>
    </source>
</evidence>
<keyword evidence="2 5" id="KW-0689">Ribosomal protein</keyword>
<evidence type="ECO:0000256" key="5">
    <source>
        <dbReference type="HAMAP-Rule" id="MF_00514"/>
    </source>
</evidence>
<dbReference type="SUPFAM" id="SSF143034">
    <property type="entry name" value="L35p-like"/>
    <property type="match status" value="1"/>
</dbReference>
<dbReference type="InterPro" id="IPR037229">
    <property type="entry name" value="Ribosomal_bL35_sf"/>
</dbReference>
<dbReference type="RefSeq" id="YP_001936353.1">
    <property type="nucleotide sequence ID" value="NC_010772.1"/>
</dbReference>
<geneLocation type="chloroplast" evidence="6"/>
<dbReference type="GO" id="GO:0006412">
    <property type="term" value="P:translation"/>
    <property type="evidence" value="ECO:0007669"/>
    <property type="project" value="UniProtKB-UniRule"/>
</dbReference>
<dbReference type="AlphaFoldDB" id="B2XT61"/>
<gene>
    <name evidence="5 6" type="primary">rpl35</name>
    <name evidence="6" type="ordered locus">Heak293_Cp052</name>
</gene>
<protein>
    <recommendedName>
        <fullName evidence="4 5">Large ribosomal subunit protein bL35c</fullName>
    </recommendedName>
</protein>
<dbReference type="InterPro" id="IPR001706">
    <property type="entry name" value="Ribosomal_bL35"/>
</dbReference>